<reference evidence="3" key="1">
    <citation type="submission" date="2020-10" db="EMBL/GenBank/DDBJ databases">
        <authorList>
            <person name="Gilroy R."/>
        </authorList>
    </citation>
    <scope>NUCLEOTIDE SEQUENCE</scope>
    <source>
        <strain evidence="3">D5-748</strain>
    </source>
</reference>
<feature type="transmembrane region" description="Helical" evidence="1">
    <location>
        <begin position="49"/>
        <end position="71"/>
    </location>
</feature>
<feature type="transmembrane region" description="Helical" evidence="1">
    <location>
        <begin position="124"/>
        <end position="145"/>
    </location>
</feature>
<name>A0A9D9HAW7_9BACT</name>
<protein>
    <submittedName>
        <fullName evidence="3">LytTR family transcriptional regulator</fullName>
    </submittedName>
</protein>
<dbReference type="AlphaFoldDB" id="A0A9D9HAW7"/>
<evidence type="ECO:0000313" key="3">
    <source>
        <dbReference type="EMBL" id="MBO8444691.1"/>
    </source>
</evidence>
<dbReference type="EMBL" id="JADIMO010000035">
    <property type="protein sequence ID" value="MBO8444691.1"/>
    <property type="molecule type" value="Genomic_DNA"/>
</dbReference>
<feature type="domain" description="HTH LytTR-type" evidence="2">
    <location>
        <begin position="220"/>
        <end position="278"/>
    </location>
</feature>
<dbReference type="Proteomes" id="UP000823619">
    <property type="component" value="Unassembled WGS sequence"/>
</dbReference>
<keyword evidence="1" id="KW-1133">Transmembrane helix</keyword>
<sequence length="309" mass="35112">MMNRMLPKYLLEKHQLTGTVTFAVLFAIVFLNLYIPFSDTAWFRLGNSVFFLFTAGFIAISILFLVASRVLMYKTRHLFEMRVVQYALWCIAEVVVICLFYTFVTLDVVRPDGGPVPYRIFMRALLYASIALLVPYMMSAMYFIIGEKEKTIRLMNCGGGAVPQDAAQTDEAGHGSLVSLFDNNGTLKLSIRSSYLYYMEADDNYIKVWYDDGRGALKMYLLRCRLKTVEESFKGTPLVRCNRKYIVNLDKVKVLRKESDGYFLDLDNDGIVPISVTRTYTENVLKHFPSGVAIVEDPASAVRKAETGT</sequence>
<organism evidence="3 4">
    <name type="scientific">Candidatus Cryptobacteroides merdavium</name>
    <dbReference type="NCBI Taxonomy" id="2840769"/>
    <lineage>
        <taxon>Bacteria</taxon>
        <taxon>Pseudomonadati</taxon>
        <taxon>Bacteroidota</taxon>
        <taxon>Bacteroidia</taxon>
        <taxon>Bacteroidales</taxon>
        <taxon>Candidatus Cryptobacteroides</taxon>
    </lineage>
</organism>
<dbReference type="Pfam" id="PF04397">
    <property type="entry name" value="LytTR"/>
    <property type="match status" value="1"/>
</dbReference>
<keyword evidence="1" id="KW-0472">Membrane</keyword>
<dbReference type="PANTHER" id="PTHR37299:SF1">
    <property type="entry name" value="STAGE 0 SPORULATION PROTEIN A HOMOLOG"/>
    <property type="match status" value="1"/>
</dbReference>
<dbReference type="Gene3D" id="2.40.50.1020">
    <property type="entry name" value="LytTr DNA-binding domain"/>
    <property type="match status" value="1"/>
</dbReference>
<dbReference type="GO" id="GO:0000156">
    <property type="term" value="F:phosphorelay response regulator activity"/>
    <property type="evidence" value="ECO:0007669"/>
    <property type="project" value="InterPro"/>
</dbReference>
<dbReference type="SMART" id="SM00850">
    <property type="entry name" value="LytTR"/>
    <property type="match status" value="1"/>
</dbReference>
<keyword evidence="1" id="KW-0812">Transmembrane</keyword>
<dbReference type="PROSITE" id="PS50930">
    <property type="entry name" value="HTH_LYTTR"/>
    <property type="match status" value="1"/>
</dbReference>
<accession>A0A9D9HAW7</accession>
<dbReference type="PANTHER" id="PTHR37299">
    <property type="entry name" value="TRANSCRIPTIONAL REGULATOR-RELATED"/>
    <property type="match status" value="1"/>
</dbReference>
<feature type="transmembrane region" description="Helical" evidence="1">
    <location>
        <begin position="83"/>
        <end position="104"/>
    </location>
</feature>
<feature type="transmembrane region" description="Helical" evidence="1">
    <location>
        <begin position="20"/>
        <end position="37"/>
    </location>
</feature>
<evidence type="ECO:0000313" key="4">
    <source>
        <dbReference type="Proteomes" id="UP000823619"/>
    </source>
</evidence>
<comment type="caution">
    <text evidence="3">The sequence shown here is derived from an EMBL/GenBank/DDBJ whole genome shotgun (WGS) entry which is preliminary data.</text>
</comment>
<evidence type="ECO:0000256" key="1">
    <source>
        <dbReference type="SAM" id="Phobius"/>
    </source>
</evidence>
<reference evidence="3" key="2">
    <citation type="journal article" date="2021" name="PeerJ">
        <title>Extensive microbial diversity within the chicken gut microbiome revealed by metagenomics and culture.</title>
        <authorList>
            <person name="Gilroy R."/>
            <person name="Ravi A."/>
            <person name="Getino M."/>
            <person name="Pursley I."/>
            <person name="Horton D.L."/>
            <person name="Alikhan N.F."/>
            <person name="Baker D."/>
            <person name="Gharbi K."/>
            <person name="Hall N."/>
            <person name="Watson M."/>
            <person name="Adriaenssens E.M."/>
            <person name="Foster-Nyarko E."/>
            <person name="Jarju S."/>
            <person name="Secka A."/>
            <person name="Antonio M."/>
            <person name="Oren A."/>
            <person name="Chaudhuri R.R."/>
            <person name="La Ragione R."/>
            <person name="Hildebrand F."/>
            <person name="Pallen M.J."/>
        </authorList>
    </citation>
    <scope>NUCLEOTIDE SEQUENCE</scope>
    <source>
        <strain evidence="3">D5-748</strain>
    </source>
</reference>
<dbReference type="InterPro" id="IPR007492">
    <property type="entry name" value="LytTR_DNA-bd_dom"/>
</dbReference>
<dbReference type="InterPro" id="IPR046947">
    <property type="entry name" value="LytR-like"/>
</dbReference>
<dbReference type="GO" id="GO:0003677">
    <property type="term" value="F:DNA binding"/>
    <property type="evidence" value="ECO:0007669"/>
    <property type="project" value="InterPro"/>
</dbReference>
<gene>
    <name evidence="3" type="ORF">IAC23_03215</name>
</gene>
<proteinExistence type="predicted"/>
<evidence type="ECO:0000259" key="2">
    <source>
        <dbReference type="PROSITE" id="PS50930"/>
    </source>
</evidence>